<reference evidence="11" key="1">
    <citation type="journal article" date="2016" name="Nature">
        <title>Genome evolution in the allotetraploid frog Xenopus laevis.</title>
        <authorList>
            <person name="Session A.M."/>
            <person name="Uno Y."/>
            <person name="Kwon T."/>
            <person name="Chapman J.A."/>
            <person name="Toyoda A."/>
            <person name="Takahashi S."/>
            <person name="Fukui A."/>
            <person name="Hikosaka A."/>
            <person name="Suzuki A."/>
            <person name="Kondo M."/>
            <person name="van Heeringen S.J."/>
            <person name="Quigley I."/>
            <person name="Heinz S."/>
            <person name="Ogino H."/>
            <person name="Ochi H."/>
            <person name="Hellsten U."/>
            <person name="Lyons J.B."/>
            <person name="Simakov O."/>
            <person name="Putnam N."/>
            <person name="Stites J."/>
            <person name="Kuroki Y."/>
            <person name="Tanaka T."/>
            <person name="Michiue T."/>
            <person name="Watanabe M."/>
            <person name="Bogdanovic O."/>
            <person name="Lister R."/>
            <person name="Georgiou G."/>
            <person name="Paranjpe S.S."/>
            <person name="van Kruijsbergen I."/>
            <person name="Shu S."/>
            <person name="Carlson J."/>
            <person name="Kinoshita T."/>
            <person name="Ohta Y."/>
            <person name="Mawaribuchi S."/>
            <person name="Jenkins J."/>
            <person name="Grimwood J."/>
            <person name="Schmutz J."/>
            <person name="Mitros T."/>
            <person name="Mozaffari S.V."/>
            <person name="Suzuki Y."/>
            <person name="Haramoto Y."/>
            <person name="Yamamoto T.S."/>
            <person name="Takagi C."/>
            <person name="Heald R."/>
            <person name="Miller K."/>
            <person name="Haudenschild C."/>
            <person name="Kitzman J."/>
            <person name="Nakayama T."/>
            <person name="Izutsu Y."/>
            <person name="Robert J."/>
            <person name="Fortriede J."/>
            <person name="Burns K."/>
            <person name="Lotay V."/>
            <person name="Karimi K."/>
            <person name="Yasuoka Y."/>
            <person name="Dichmann D.S."/>
            <person name="Flajnik M.F."/>
            <person name="Houston D.W."/>
            <person name="Shendure J."/>
            <person name="DuPasquier L."/>
            <person name="Vize P.D."/>
            <person name="Zorn A.M."/>
            <person name="Ito M."/>
            <person name="Marcotte E.M."/>
            <person name="Wallingford J.B."/>
            <person name="Ito Y."/>
            <person name="Asashima M."/>
            <person name="Ueno N."/>
            <person name="Matsuda Y."/>
            <person name="Veenstra G.J."/>
            <person name="Fujiyama A."/>
            <person name="Harland R.M."/>
            <person name="Taira M."/>
            <person name="Rokhsar D.S."/>
        </authorList>
    </citation>
    <scope>NUCLEOTIDE SEQUENCE [LARGE SCALE GENOMIC DNA]</scope>
    <source>
        <strain evidence="11">J</strain>
    </source>
</reference>
<dbReference type="PANTHER" id="PTHR16675:SF273">
    <property type="entry name" value="MAJOR HISTOCOMPATIBILITY COMPLEX CLASS I-RELATED GENE PROTEIN-LIKE"/>
    <property type="match status" value="1"/>
</dbReference>
<evidence type="ECO:0000256" key="7">
    <source>
        <dbReference type="RuleBase" id="RU004439"/>
    </source>
</evidence>
<protein>
    <recommendedName>
        <fullName evidence="9">Ig-like domain-containing protein</fullName>
    </recommendedName>
</protein>
<dbReference type="SUPFAM" id="SSF48726">
    <property type="entry name" value="Immunoglobulin"/>
    <property type="match status" value="2"/>
</dbReference>
<organism evidence="10 11">
    <name type="scientific">Xenopus laevis</name>
    <name type="common">African clawed frog</name>
    <dbReference type="NCBI Taxonomy" id="8355"/>
    <lineage>
        <taxon>Eukaryota</taxon>
        <taxon>Metazoa</taxon>
        <taxon>Chordata</taxon>
        <taxon>Craniata</taxon>
        <taxon>Vertebrata</taxon>
        <taxon>Euteleostomi</taxon>
        <taxon>Amphibia</taxon>
        <taxon>Batrachia</taxon>
        <taxon>Anura</taxon>
        <taxon>Pipoidea</taxon>
        <taxon>Pipidae</taxon>
        <taxon>Xenopodinae</taxon>
        <taxon>Xenopus</taxon>
        <taxon>Xenopus</taxon>
    </lineage>
</organism>
<evidence type="ECO:0000256" key="3">
    <source>
        <dbReference type="ARBA" id="ARBA00022729"/>
    </source>
</evidence>
<name>A0A974H918_XENLA</name>
<comment type="similarity">
    <text evidence="7">Belongs to the MHC class I family.</text>
</comment>
<feature type="domain" description="Ig-like" evidence="9">
    <location>
        <begin position="210"/>
        <end position="295"/>
    </location>
</feature>
<feature type="domain" description="Ig-like" evidence="9">
    <location>
        <begin position="337"/>
        <end position="422"/>
    </location>
</feature>
<dbReference type="InterPro" id="IPR011162">
    <property type="entry name" value="MHC_I/II-like_Ag-recog"/>
</dbReference>
<dbReference type="Gene3D" id="3.30.500.10">
    <property type="entry name" value="MHC class I-like antigen recognition-like"/>
    <property type="match status" value="1"/>
</dbReference>
<dbReference type="GO" id="GO:0006955">
    <property type="term" value="P:immune response"/>
    <property type="evidence" value="ECO:0007669"/>
    <property type="project" value="TreeGrafter"/>
</dbReference>
<sequence length="427" mass="48956">MSKLFSTRTFIILVYRYIGGHTLRYLITRIFSPTPGLPVYTIYVYIDDFKCGKYNSDTRRAQVLIPLNESFIAVPEDALTEHLEMQTKFAQELEITERDKMEFIMGFLNKTYDNGGFPVYQRRFVCELKEDGTAGGNEKIGFNGKEIIALDKEKVVYVSVTQEALVMMDQWNKRYDDATDNKIYMDNECIQQLKLYLHYISAYMEKKVHPKVKISSSESESGTKLHCWVYGFYPRDVEVKWIKNGRDEIYSEESAEILPNPDGTYQIRVSVEVTPEEGATYSCHVDHSSLENPLVVPFESSNRSMLYLLIGGTALLVLALFALGIFIYKQRKSKVPPKVKVSSSESESGTKLHCWVYGFYPRDVEVKWIKNGRDEIYSEESAEILPNPDGTYQIRVSVEVTPEEGATYSCHVDHSSLEKTMVVPFGE</sequence>
<evidence type="ECO:0000256" key="6">
    <source>
        <dbReference type="ARBA" id="ARBA00023180"/>
    </source>
</evidence>
<dbReference type="InterPro" id="IPR037055">
    <property type="entry name" value="MHC_I-like_Ag-recog_sf"/>
</dbReference>
<dbReference type="GO" id="GO:0009897">
    <property type="term" value="C:external side of plasma membrane"/>
    <property type="evidence" value="ECO:0007669"/>
    <property type="project" value="TreeGrafter"/>
</dbReference>
<dbReference type="PRINTS" id="PR01638">
    <property type="entry name" value="MHCCLASSI"/>
</dbReference>
<evidence type="ECO:0000259" key="9">
    <source>
        <dbReference type="PROSITE" id="PS50835"/>
    </source>
</evidence>
<dbReference type="PANTHER" id="PTHR16675">
    <property type="entry name" value="MHC CLASS I-RELATED"/>
    <property type="match status" value="1"/>
</dbReference>
<dbReference type="Proteomes" id="UP000694892">
    <property type="component" value="Chromosome 8L"/>
</dbReference>
<gene>
    <name evidence="10" type="ORF">XELAEV_18040570mg</name>
</gene>
<evidence type="ECO:0000256" key="5">
    <source>
        <dbReference type="ARBA" id="ARBA00023157"/>
    </source>
</evidence>
<keyword evidence="5" id="KW-1015">Disulfide bond</keyword>
<dbReference type="InterPro" id="IPR036179">
    <property type="entry name" value="Ig-like_dom_sf"/>
</dbReference>
<dbReference type="InterPro" id="IPR050208">
    <property type="entry name" value="MHC_class-I_related"/>
</dbReference>
<dbReference type="InterPro" id="IPR001039">
    <property type="entry name" value="MHC_I_a_a1/a2"/>
</dbReference>
<dbReference type="SUPFAM" id="SSF54452">
    <property type="entry name" value="MHC antigen-recognition domain"/>
    <property type="match status" value="1"/>
</dbReference>
<evidence type="ECO:0000256" key="1">
    <source>
        <dbReference type="ARBA" id="ARBA00004236"/>
    </source>
</evidence>
<evidence type="ECO:0000313" key="10">
    <source>
        <dbReference type="EMBL" id="OCT69259.1"/>
    </source>
</evidence>
<accession>A0A974H918</accession>
<dbReference type="FunFam" id="3.30.500.10:FF:000003">
    <property type="entry name" value="IgG receptor FcRn large subunit p51"/>
    <property type="match status" value="1"/>
</dbReference>
<dbReference type="InterPro" id="IPR011161">
    <property type="entry name" value="MHC_I-like_Ag-recog"/>
</dbReference>
<dbReference type="InterPro" id="IPR003597">
    <property type="entry name" value="Ig_C1-set"/>
</dbReference>
<feature type="transmembrane region" description="Helical" evidence="8">
    <location>
        <begin position="305"/>
        <end position="328"/>
    </location>
</feature>
<dbReference type="Gene3D" id="2.60.40.10">
    <property type="entry name" value="Immunoglobulins"/>
    <property type="match status" value="2"/>
</dbReference>
<dbReference type="Pfam" id="PF00129">
    <property type="entry name" value="MHC_I"/>
    <property type="match status" value="1"/>
</dbReference>
<dbReference type="SMART" id="SM00407">
    <property type="entry name" value="IGc1"/>
    <property type="match status" value="2"/>
</dbReference>
<keyword evidence="2" id="KW-1003">Cell membrane</keyword>
<keyword evidence="8" id="KW-0812">Transmembrane</keyword>
<dbReference type="InterPro" id="IPR013783">
    <property type="entry name" value="Ig-like_fold"/>
</dbReference>
<dbReference type="Pfam" id="PF07654">
    <property type="entry name" value="C1-set"/>
    <property type="match status" value="2"/>
</dbReference>
<dbReference type="InterPro" id="IPR007110">
    <property type="entry name" value="Ig-like_dom"/>
</dbReference>
<keyword evidence="4 8" id="KW-0472">Membrane</keyword>
<evidence type="ECO:0000313" key="11">
    <source>
        <dbReference type="Proteomes" id="UP000694892"/>
    </source>
</evidence>
<dbReference type="FunFam" id="2.60.40.10:FF:001497">
    <property type="entry name" value="MHC class I antigen"/>
    <property type="match status" value="2"/>
</dbReference>
<evidence type="ECO:0000256" key="4">
    <source>
        <dbReference type="ARBA" id="ARBA00023136"/>
    </source>
</evidence>
<evidence type="ECO:0000256" key="8">
    <source>
        <dbReference type="SAM" id="Phobius"/>
    </source>
</evidence>
<keyword evidence="6" id="KW-0325">Glycoprotein</keyword>
<dbReference type="EMBL" id="CM004480">
    <property type="protein sequence ID" value="OCT69259.1"/>
    <property type="molecule type" value="Genomic_DNA"/>
</dbReference>
<keyword evidence="3" id="KW-0732">Signal</keyword>
<keyword evidence="8" id="KW-1133">Transmembrane helix</keyword>
<proteinExistence type="inferred from homology"/>
<dbReference type="AlphaFoldDB" id="A0A974H918"/>
<dbReference type="PROSITE" id="PS00290">
    <property type="entry name" value="IG_MHC"/>
    <property type="match status" value="2"/>
</dbReference>
<dbReference type="PROSITE" id="PS50835">
    <property type="entry name" value="IG_LIKE"/>
    <property type="match status" value="2"/>
</dbReference>
<dbReference type="GO" id="GO:0005615">
    <property type="term" value="C:extracellular space"/>
    <property type="evidence" value="ECO:0007669"/>
    <property type="project" value="TreeGrafter"/>
</dbReference>
<dbReference type="InterPro" id="IPR003006">
    <property type="entry name" value="Ig/MHC_CS"/>
</dbReference>
<evidence type="ECO:0000256" key="2">
    <source>
        <dbReference type="ARBA" id="ARBA00022475"/>
    </source>
</evidence>
<dbReference type="OMA" id="HYISAYM"/>
<comment type="subcellular location">
    <subcellularLocation>
        <location evidence="1">Cell membrane</location>
    </subcellularLocation>
</comment>